<name>A0A1W1WC35_SULTA</name>
<dbReference type="EMBL" id="FWWY01000001">
    <property type="protein sequence ID" value="SMC03739.1"/>
    <property type="molecule type" value="Genomic_DNA"/>
</dbReference>
<protein>
    <submittedName>
        <fullName evidence="1">O-antigen chain-terminating methyltransferase</fullName>
    </submittedName>
</protein>
<keyword evidence="2" id="KW-1185">Reference proteome</keyword>
<dbReference type="Pfam" id="PF13489">
    <property type="entry name" value="Methyltransf_23"/>
    <property type="match status" value="1"/>
</dbReference>
<dbReference type="RefSeq" id="WP_242940631.1">
    <property type="nucleotide sequence ID" value="NZ_FWWY01000001.1"/>
</dbReference>
<proteinExistence type="predicted"/>
<dbReference type="GO" id="GO:0008168">
    <property type="term" value="F:methyltransferase activity"/>
    <property type="evidence" value="ECO:0007669"/>
    <property type="project" value="UniProtKB-KW"/>
</dbReference>
<dbReference type="SUPFAM" id="SSF53335">
    <property type="entry name" value="S-adenosyl-L-methionine-dependent methyltransferases"/>
    <property type="match status" value="1"/>
</dbReference>
<dbReference type="GO" id="GO:0032259">
    <property type="term" value="P:methylation"/>
    <property type="evidence" value="ECO:0007669"/>
    <property type="project" value="UniProtKB-KW"/>
</dbReference>
<sequence>MMSISWNEFMDRHADKFRGSVESIKQVQERRYKGKVQAIYDSLQKPVLDIGSGRGEWLTILHEAHIPAIGIELNPLQAQRLIEQGLTVHCEDAIKYLRNRPADSLSVVTAFQVVEHWSAPLVWEAINLAYNALSTGGLLILETVNVSSVWAWNHFAYDPTHTLPLPPDLLKFMVEQAGFEPVTVEFFASVPEHMQLPVNSPQVHALNQWLYGPQDYAVFGMK</sequence>
<organism evidence="1 2">
    <name type="scientific">Sulfobacillus thermosulfidooxidans (strain DSM 9293 / VKM B-1269 / AT-1)</name>
    <dbReference type="NCBI Taxonomy" id="929705"/>
    <lineage>
        <taxon>Bacteria</taxon>
        <taxon>Bacillati</taxon>
        <taxon>Bacillota</taxon>
        <taxon>Clostridia</taxon>
        <taxon>Eubacteriales</taxon>
        <taxon>Clostridiales Family XVII. Incertae Sedis</taxon>
        <taxon>Sulfobacillus</taxon>
    </lineage>
</organism>
<evidence type="ECO:0000313" key="1">
    <source>
        <dbReference type="EMBL" id="SMC03739.1"/>
    </source>
</evidence>
<dbReference type="Gene3D" id="3.40.50.150">
    <property type="entry name" value="Vaccinia Virus protein VP39"/>
    <property type="match status" value="1"/>
</dbReference>
<evidence type="ECO:0000313" key="2">
    <source>
        <dbReference type="Proteomes" id="UP000192660"/>
    </source>
</evidence>
<dbReference type="Proteomes" id="UP000192660">
    <property type="component" value="Unassembled WGS sequence"/>
</dbReference>
<dbReference type="AlphaFoldDB" id="A0A1W1WC35"/>
<gene>
    <name evidence="1" type="ORF">SAMN00768000_1249</name>
</gene>
<keyword evidence="1" id="KW-0489">Methyltransferase</keyword>
<reference evidence="2" key="1">
    <citation type="submission" date="2017-04" db="EMBL/GenBank/DDBJ databases">
        <authorList>
            <person name="Varghese N."/>
            <person name="Submissions S."/>
        </authorList>
    </citation>
    <scope>NUCLEOTIDE SEQUENCE [LARGE SCALE GENOMIC DNA]</scope>
    <source>
        <strain evidence="2">DSM 9293</strain>
    </source>
</reference>
<accession>A0A1W1WC35</accession>
<dbReference type="CDD" id="cd02440">
    <property type="entry name" value="AdoMet_MTases"/>
    <property type="match status" value="1"/>
</dbReference>
<keyword evidence="1" id="KW-0808">Transferase</keyword>
<dbReference type="InterPro" id="IPR029063">
    <property type="entry name" value="SAM-dependent_MTases_sf"/>
</dbReference>